<evidence type="ECO:0000313" key="6">
    <source>
        <dbReference type="EMBL" id="ABN64222.2"/>
    </source>
</evidence>
<proteinExistence type="inferred from homology"/>
<dbReference type="InterPro" id="IPR036428">
    <property type="entry name" value="PCD_sf"/>
</dbReference>
<accession>A3LMW2</accession>
<dbReference type="HOGENOM" id="CLU_081974_5_0_1"/>
<dbReference type="EMBL" id="CP000496">
    <property type="protein sequence ID" value="ABN64222.2"/>
    <property type="molecule type" value="Genomic_DNA"/>
</dbReference>
<gene>
    <name evidence="6" type="ORF">PICST_29375</name>
</gene>
<evidence type="ECO:0000256" key="2">
    <source>
        <dbReference type="ARBA" id="ARBA00006472"/>
    </source>
</evidence>
<dbReference type="STRING" id="322104.A3LMW2"/>
<dbReference type="KEGG" id="pic:PICST_29375"/>
<keyword evidence="4" id="KW-0456">Lyase</keyword>
<dbReference type="PANTHER" id="PTHR12599">
    <property type="entry name" value="PTERIN-4-ALPHA-CARBINOLAMINE DEHYDRATASE"/>
    <property type="match status" value="1"/>
</dbReference>
<evidence type="ECO:0000313" key="7">
    <source>
        <dbReference type="Proteomes" id="UP000002258"/>
    </source>
</evidence>
<dbReference type="AlphaFoldDB" id="A3LMW2"/>
<organism evidence="6 7">
    <name type="scientific">Scheffersomyces stipitis (strain ATCC 58785 / CBS 6054 / NBRC 10063 / NRRL Y-11545)</name>
    <name type="common">Yeast</name>
    <name type="synonym">Pichia stipitis</name>
    <dbReference type="NCBI Taxonomy" id="322104"/>
    <lineage>
        <taxon>Eukaryota</taxon>
        <taxon>Fungi</taxon>
        <taxon>Dikarya</taxon>
        <taxon>Ascomycota</taxon>
        <taxon>Saccharomycotina</taxon>
        <taxon>Pichiomycetes</taxon>
        <taxon>Debaryomycetaceae</taxon>
        <taxon>Scheffersomyces</taxon>
    </lineage>
</organism>
<dbReference type="GO" id="GO:0006729">
    <property type="term" value="P:tetrahydrobiopterin biosynthetic process"/>
    <property type="evidence" value="ECO:0007669"/>
    <property type="project" value="InterPro"/>
</dbReference>
<dbReference type="GeneID" id="4837510"/>
<dbReference type="CDD" id="cd00488">
    <property type="entry name" value="PCD_DCoH"/>
    <property type="match status" value="1"/>
</dbReference>
<comment type="catalytic activity">
    <reaction evidence="1">
        <text>(4aS,6R)-4a-hydroxy-L-erythro-5,6,7,8-tetrahydrobiopterin = (6R)-L-erythro-6,7-dihydrobiopterin + H2O</text>
        <dbReference type="Rhea" id="RHEA:11920"/>
        <dbReference type="ChEBI" id="CHEBI:15377"/>
        <dbReference type="ChEBI" id="CHEBI:15642"/>
        <dbReference type="ChEBI" id="CHEBI:43120"/>
        <dbReference type="EC" id="4.2.1.96"/>
    </reaction>
</comment>
<dbReference type="Proteomes" id="UP000002258">
    <property type="component" value="Chromosome 2"/>
</dbReference>
<dbReference type="PANTHER" id="PTHR12599:SF0">
    <property type="entry name" value="PTERIN-4-ALPHA-CARBINOLAMINE DEHYDRATASE"/>
    <property type="match status" value="1"/>
</dbReference>
<dbReference type="RefSeq" id="XP_001382251.2">
    <property type="nucleotide sequence ID" value="XM_001382214.1"/>
</dbReference>
<dbReference type="EC" id="4.2.1.96" evidence="3"/>
<evidence type="ECO:0000256" key="4">
    <source>
        <dbReference type="ARBA" id="ARBA00023239"/>
    </source>
</evidence>
<name>A3LMW2_PICST</name>
<evidence type="ECO:0000256" key="5">
    <source>
        <dbReference type="ARBA" id="ARBA00030497"/>
    </source>
</evidence>
<protein>
    <recommendedName>
        <fullName evidence="3">4a-hydroxytetrahydrobiopterin dehydratase</fullName>
        <ecNumber evidence="3">4.2.1.96</ecNumber>
    </recommendedName>
    <alternativeName>
        <fullName evidence="5">4-alpha-hydroxy-tetrahydropterin dehydratase</fullName>
    </alternativeName>
</protein>
<dbReference type="Gene3D" id="3.30.1360.20">
    <property type="entry name" value="Transcriptional coactivator/pterin dehydratase"/>
    <property type="match status" value="1"/>
</dbReference>
<dbReference type="SUPFAM" id="SSF55248">
    <property type="entry name" value="PCD-like"/>
    <property type="match status" value="1"/>
</dbReference>
<dbReference type="InParanoid" id="A3LMW2"/>
<evidence type="ECO:0000256" key="1">
    <source>
        <dbReference type="ARBA" id="ARBA00001554"/>
    </source>
</evidence>
<reference evidence="6 7" key="1">
    <citation type="journal article" date="2007" name="Nat. Biotechnol.">
        <title>Genome sequence of the lignocellulose-bioconverting and xylose-fermenting yeast Pichia stipitis.</title>
        <authorList>
            <person name="Jeffries T.W."/>
            <person name="Grigoriev I.V."/>
            <person name="Grimwood J."/>
            <person name="Laplaza J.M."/>
            <person name="Aerts A."/>
            <person name="Salamov A."/>
            <person name="Schmutz J."/>
            <person name="Lindquist E."/>
            <person name="Dehal P."/>
            <person name="Shapiro H."/>
            <person name="Jin Y.S."/>
            <person name="Passoth V."/>
            <person name="Richardson P.M."/>
        </authorList>
    </citation>
    <scope>NUCLEOTIDE SEQUENCE [LARGE SCALE GENOMIC DNA]</scope>
    <source>
        <strain evidence="7">ATCC 58785 / CBS 6054 / NBRC 10063 / NRRL Y-11545</strain>
    </source>
</reference>
<dbReference type="Pfam" id="PF01329">
    <property type="entry name" value="Pterin_4a"/>
    <property type="match status" value="1"/>
</dbReference>
<sequence>MKKPNYVVLTKDAIQSWTKNANASAASIGIWSHSRRPSSYGETDFLHANYEFKTFKDTWKFLNKVADGANSLKHHPTITTTYNKVEFLLTTHDVGHRVTNMDIELAEAIRKEFHPFDKEVDKPAFEK</sequence>
<keyword evidence="7" id="KW-1185">Reference proteome</keyword>
<dbReference type="eggNOG" id="KOG4073">
    <property type="taxonomic scope" value="Eukaryota"/>
</dbReference>
<dbReference type="InterPro" id="IPR001533">
    <property type="entry name" value="Pterin_deHydtase"/>
</dbReference>
<dbReference type="GO" id="GO:0008124">
    <property type="term" value="F:4-alpha-hydroxytetrahydrobiopterin dehydratase activity"/>
    <property type="evidence" value="ECO:0007669"/>
    <property type="project" value="UniProtKB-EC"/>
</dbReference>
<dbReference type="OrthoDB" id="277398at2759"/>
<comment type="similarity">
    <text evidence="2">Belongs to the pterin-4-alpha-carbinolamine dehydratase family.</text>
</comment>
<evidence type="ECO:0000256" key="3">
    <source>
        <dbReference type="ARBA" id="ARBA00013252"/>
    </source>
</evidence>